<evidence type="ECO:0000313" key="1">
    <source>
        <dbReference type="EMBL" id="SCU89917.1"/>
    </source>
</evidence>
<proteinExistence type="predicted"/>
<dbReference type="OrthoDB" id="4062750at2759"/>
<reference evidence="1 2" key="1">
    <citation type="submission" date="2016-03" db="EMBL/GenBank/DDBJ databases">
        <authorList>
            <person name="Devillers H."/>
        </authorList>
    </citation>
    <scope>NUCLEOTIDE SEQUENCE [LARGE SCALE GENOMIC DNA]</scope>
    <source>
        <strain evidence="1">CBS 10888</strain>
    </source>
</reference>
<dbReference type="Proteomes" id="UP000190274">
    <property type="component" value="Chromosome F"/>
</dbReference>
<sequence>MDSLEGLEQRLDGIERSVGDLDGLGDSENVYVKLQVLSMEVKRLYRDGMRCSKVFWKLVEVFVATQTEKISEKEQLVLETCLESFEDILGELRRLEMWCSAENLDQVLSCGMLAVGKDQGYAETSKLPTLLGSVSALIVETMGQVYRFLNMISAQNEIWSETELRMRSLERRIRAIEESRVV</sequence>
<keyword evidence="2" id="KW-1185">Reference proteome</keyword>
<gene>
    <name evidence="1" type="ORF">LADA_0F00562G</name>
</gene>
<organism evidence="1 2">
    <name type="scientific">Lachancea dasiensis</name>
    <dbReference type="NCBI Taxonomy" id="1072105"/>
    <lineage>
        <taxon>Eukaryota</taxon>
        <taxon>Fungi</taxon>
        <taxon>Dikarya</taxon>
        <taxon>Ascomycota</taxon>
        <taxon>Saccharomycotina</taxon>
        <taxon>Saccharomycetes</taxon>
        <taxon>Saccharomycetales</taxon>
        <taxon>Saccharomycetaceae</taxon>
        <taxon>Lachancea</taxon>
    </lineage>
</organism>
<dbReference type="AlphaFoldDB" id="A0A1G4JHN0"/>
<dbReference type="EMBL" id="LT598458">
    <property type="protein sequence ID" value="SCU89917.1"/>
    <property type="molecule type" value="Genomic_DNA"/>
</dbReference>
<name>A0A1G4JHN0_9SACH</name>
<evidence type="ECO:0000313" key="2">
    <source>
        <dbReference type="Proteomes" id="UP000190274"/>
    </source>
</evidence>
<protein>
    <submittedName>
        <fullName evidence="1">LADA_0F00562g1_1</fullName>
    </submittedName>
</protein>
<accession>A0A1G4JHN0</accession>